<keyword evidence="2" id="KW-1185">Reference proteome</keyword>
<gene>
    <name evidence="1" type="ORF">CLUMA_CG018658</name>
</gene>
<protein>
    <submittedName>
        <fullName evidence="1">CLUMA_CG018658, isoform A</fullName>
    </submittedName>
</protein>
<proteinExistence type="predicted"/>
<accession>A0A1J1IZJ9</accession>
<name>A0A1J1IZJ9_9DIPT</name>
<sequence length="59" mass="6803">MTDLCEISPFCAARVEDPKVDIFREEISSQMLRLEPFKLCEDEIAVDGFSRYVLGKFLT</sequence>
<reference evidence="1 2" key="1">
    <citation type="submission" date="2015-04" db="EMBL/GenBank/DDBJ databases">
        <authorList>
            <person name="Syromyatnikov M.Y."/>
            <person name="Popov V.N."/>
        </authorList>
    </citation>
    <scope>NUCLEOTIDE SEQUENCE [LARGE SCALE GENOMIC DNA]</scope>
</reference>
<evidence type="ECO:0000313" key="1">
    <source>
        <dbReference type="EMBL" id="CRL04980.1"/>
    </source>
</evidence>
<dbReference type="Proteomes" id="UP000183832">
    <property type="component" value="Unassembled WGS sequence"/>
</dbReference>
<dbReference type="AlphaFoldDB" id="A0A1J1IZJ9"/>
<organism evidence="1 2">
    <name type="scientific">Clunio marinus</name>
    <dbReference type="NCBI Taxonomy" id="568069"/>
    <lineage>
        <taxon>Eukaryota</taxon>
        <taxon>Metazoa</taxon>
        <taxon>Ecdysozoa</taxon>
        <taxon>Arthropoda</taxon>
        <taxon>Hexapoda</taxon>
        <taxon>Insecta</taxon>
        <taxon>Pterygota</taxon>
        <taxon>Neoptera</taxon>
        <taxon>Endopterygota</taxon>
        <taxon>Diptera</taxon>
        <taxon>Nematocera</taxon>
        <taxon>Chironomoidea</taxon>
        <taxon>Chironomidae</taxon>
        <taxon>Clunio</taxon>
    </lineage>
</organism>
<dbReference type="EMBL" id="CVRI01000064">
    <property type="protein sequence ID" value="CRL04980.1"/>
    <property type="molecule type" value="Genomic_DNA"/>
</dbReference>
<evidence type="ECO:0000313" key="2">
    <source>
        <dbReference type="Proteomes" id="UP000183832"/>
    </source>
</evidence>